<sequence length="766" mass="83393">MIDLSTSQLITYTYNGSSYSIQVYKDNLKDGVYYILPQPIIQIGNTGLPSFSLTSFNNGQETTGQCNFTTVLQTPPGAVGAVQEKFPGAIIGAWEWSGGSAWFNYQYPDEQGAMQAFSTVAWPSLQPTTTIGQAAQSSGQASWSVSLPSQAAVQAFVNAFNGPNAGVFSVEYQMQVPGSLPGVDVTISFDSQTAYQFEQTIKVDKNIWGSVTKETVTINQYLKQSQAGTINIVWGAIDPDSSQGQQITNWANQTLQNQVQASVNQTMAMMSQNVPAGQDYTFSMNQVSSFSTHYVQNQVVIWVAQSATQLPGFTPAVWAEVFRTVDTRPLTVVFALENTNLSVVGISGVMLYVSSPSGNDIGTLTDASSNWIFSRPAAVSPSGAPNLNYSYYYVVQYVSGQSWQSPSVATNALTTPAVTINAGDLKALAVSFQCTNIPFGLGAGKVDYVEVDFTFVNPASDTQTDPQTVTQVLTFRDNQTVTPIQFFTYLPYTTPYQYAVKYIMGDGTAITMAPTTPDNANRVLINSPLTPQTVMLYVEWSNGMSNVGVSARWVDPNNDVSAPSKTWYLPSSSAQPADWEFTAPNNPAAYPQITSQQMVINGKIVRPNTPWNNDGVFIGVSGTQTSYTVIIDPSLVDWNIWRMVSLNAYLIDSRGGLEQMQSYSFIKGTGPKFRTFLVDGIKTQLDWYYTMSYIPAPGMGQTINVPQTLCQYNTLILSSTVTTRALYTNQQLHLDPDVAAPTLAAAHKRLWPGLATLPEAEPATFA</sequence>
<reference evidence="1 2" key="1">
    <citation type="submission" date="2017-01" db="EMBL/GenBank/DDBJ databases">
        <authorList>
            <person name="Mah S.A."/>
            <person name="Swanson W.J."/>
            <person name="Moy G.W."/>
            <person name="Vacquier V.D."/>
        </authorList>
    </citation>
    <scope>NUCLEOTIDE SEQUENCE [LARGE SCALE GENOMIC DNA]</scope>
    <source>
        <strain evidence="1 2">DSM 11589</strain>
    </source>
</reference>
<proteinExistence type="predicted"/>
<evidence type="ECO:0000313" key="2">
    <source>
        <dbReference type="Proteomes" id="UP000185678"/>
    </source>
</evidence>
<dbReference type="RefSeq" id="WP_076398764.1">
    <property type="nucleotide sequence ID" value="NZ_FTOA01000001.1"/>
</dbReference>
<keyword evidence="2" id="KW-1185">Reference proteome</keyword>
<dbReference type="EMBL" id="FTOA01000001">
    <property type="protein sequence ID" value="SIS41639.1"/>
    <property type="molecule type" value="Genomic_DNA"/>
</dbReference>
<gene>
    <name evidence="1" type="ORF">SAMN05421779_101706</name>
</gene>
<name>A0A1N7IX43_9PROT</name>
<dbReference type="Proteomes" id="UP000185678">
    <property type="component" value="Unassembled WGS sequence"/>
</dbReference>
<organism evidence="1 2">
    <name type="scientific">Insolitispirillum peregrinum</name>
    <dbReference type="NCBI Taxonomy" id="80876"/>
    <lineage>
        <taxon>Bacteria</taxon>
        <taxon>Pseudomonadati</taxon>
        <taxon>Pseudomonadota</taxon>
        <taxon>Alphaproteobacteria</taxon>
        <taxon>Rhodospirillales</taxon>
        <taxon>Novispirillaceae</taxon>
        <taxon>Insolitispirillum</taxon>
    </lineage>
</organism>
<dbReference type="STRING" id="80876.SAMN05421779_101706"/>
<evidence type="ECO:0000313" key="1">
    <source>
        <dbReference type="EMBL" id="SIS41639.1"/>
    </source>
</evidence>
<accession>A0A1N7IX43</accession>
<dbReference type="AlphaFoldDB" id="A0A1N7IX43"/>
<protein>
    <submittedName>
        <fullName evidence="1">Uncharacterized protein</fullName>
    </submittedName>
</protein>
<dbReference type="OrthoDB" id="8476770at2"/>